<protein>
    <submittedName>
        <fullName evidence="1">Uncharacterized protein</fullName>
    </submittedName>
</protein>
<dbReference type="Proteomes" id="UP000754883">
    <property type="component" value="Unassembled WGS sequence"/>
</dbReference>
<sequence>MADCIMEGDIDKIAKGWSIAMRYSEERLKRVYDLDSEKLDAAIHEGRLVLETVCLFVHACVKHGQYKLPLEFWRILHAEYGIVVYPTAFTEDVDVHGVGTDCTFTDAYCGHISMFNSGSSIELRGSYEPSLTLQRKTDEFPAMFGRCTSAHPPPCPFQYLREPPPVYEKVCSCQVDSVESIELDA</sequence>
<gene>
    <name evidence="1" type="ORF">CBYS24578_00017129</name>
</gene>
<accession>A0A9N9UQN1</accession>
<keyword evidence="2" id="KW-1185">Reference proteome</keyword>
<reference evidence="2" key="1">
    <citation type="submission" date="2019-06" db="EMBL/GenBank/DDBJ databases">
        <authorList>
            <person name="Broberg M."/>
        </authorList>
    </citation>
    <scope>NUCLEOTIDE SEQUENCE [LARGE SCALE GENOMIC DNA]</scope>
</reference>
<dbReference type="EMBL" id="CABFNO020001533">
    <property type="protein sequence ID" value="CAG9995087.1"/>
    <property type="molecule type" value="Genomic_DNA"/>
</dbReference>
<dbReference type="OrthoDB" id="5131008at2759"/>
<evidence type="ECO:0000313" key="2">
    <source>
        <dbReference type="Proteomes" id="UP000754883"/>
    </source>
</evidence>
<comment type="caution">
    <text evidence="1">The sequence shown here is derived from an EMBL/GenBank/DDBJ whole genome shotgun (WGS) entry which is preliminary data.</text>
</comment>
<organism evidence="1 2">
    <name type="scientific">Clonostachys byssicola</name>
    <dbReference type="NCBI Taxonomy" id="160290"/>
    <lineage>
        <taxon>Eukaryota</taxon>
        <taxon>Fungi</taxon>
        <taxon>Dikarya</taxon>
        <taxon>Ascomycota</taxon>
        <taxon>Pezizomycotina</taxon>
        <taxon>Sordariomycetes</taxon>
        <taxon>Hypocreomycetidae</taxon>
        <taxon>Hypocreales</taxon>
        <taxon>Bionectriaceae</taxon>
        <taxon>Clonostachys</taxon>
    </lineage>
</organism>
<reference evidence="1 2" key="2">
    <citation type="submission" date="2021-10" db="EMBL/GenBank/DDBJ databases">
        <authorList>
            <person name="Piombo E."/>
        </authorList>
    </citation>
    <scope>NUCLEOTIDE SEQUENCE [LARGE SCALE GENOMIC DNA]</scope>
</reference>
<name>A0A9N9UQN1_9HYPO</name>
<dbReference type="AlphaFoldDB" id="A0A9N9UQN1"/>
<evidence type="ECO:0000313" key="1">
    <source>
        <dbReference type="EMBL" id="CAG9995087.1"/>
    </source>
</evidence>
<proteinExistence type="predicted"/>